<keyword evidence="2" id="KW-1185">Reference proteome</keyword>
<dbReference type="EMBL" id="CM032187">
    <property type="protein sequence ID" value="KAG7090135.1"/>
    <property type="molecule type" value="Genomic_DNA"/>
</dbReference>
<accession>A0A9P7RUX1</accession>
<dbReference type="AlphaFoldDB" id="A0A9P7RUX1"/>
<dbReference type="Proteomes" id="UP001049176">
    <property type="component" value="Chromosome 7"/>
</dbReference>
<dbReference type="KEGG" id="more:E1B28_011743"/>
<organism evidence="1 2">
    <name type="scientific">Marasmius oreades</name>
    <name type="common">fairy-ring Marasmius</name>
    <dbReference type="NCBI Taxonomy" id="181124"/>
    <lineage>
        <taxon>Eukaryota</taxon>
        <taxon>Fungi</taxon>
        <taxon>Dikarya</taxon>
        <taxon>Basidiomycota</taxon>
        <taxon>Agaricomycotina</taxon>
        <taxon>Agaricomycetes</taxon>
        <taxon>Agaricomycetidae</taxon>
        <taxon>Agaricales</taxon>
        <taxon>Marasmiineae</taxon>
        <taxon>Marasmiaceae</taxon>
        <taxon>Marasmius</taxon>
    </lineage>
</organism>
<name>A0A9P7RUX1_9AGAR</name>
<evidence type="ECO:0000313" key="1">
    <source>
        <dbReference type="EMBL" id="KAG7090135.1"/>
    </source>
</evidence>
<sequence>MPVLKHGIQRHQIFGVHNLDLTAAACRLMKSDRITIGQSAYHILSAYFGGQGRLSSNEAGTDDNRVLNILLLDINRACSRRDYFLNGLAGRSWWLAQQQRLGRGGYPRDSHQEWIYVGLGSVWRERVVFWSCTALSPAETSSQQSPLALSSTAL</sequence>
<dbReference type="GeneID" id="66080818"/>
<gene>
    <name evidence="1" type="ORF">E1B28_011743</name>
</gene>
<proteinExistence type="predicted"/>
<reference evidence="1" key="1">
    <citation type="journal article" date="2021" name="Genome Biol. Evol.">
        <title>The assembled and annotated genome of the fairy-ring fungus Marasmius oreades.</title>
        <authorList>
            <person name="Hiltunen M."/>
            <person name="Ament-Velasquez S.L."/>
            <person name="Johannesson H."/>
        </authorList>
    </citation>
    <scope>NUCLEOTIDE SEQUENCE</scope>
    <source>
        <strain evidence="1">03SP1</strain>
    </source>
</reference>
<evidence type="ECO:0000313" key="2">
    <source>
        <dbReference type="Proteomes" id="UP001049176"/>
    </source>
</evidence>
<protein>
    <submittedName>
        <fullName evidence="1">Uncharacterized protein</fullName>
    </submittedName>
</protein>
<comment type="caution">
    <text evidence="1">The sequence shown here is derived from an EMBL/GenBank/DDBJ whole genome shotgun (WGS) entry which is preliminary data.</text>
</comment>
<dbReference type="RefSeq" id="XP_043006605.1">
    <property type="nucleotide sequence ID" value="XM_043156794.1"/>
</dbReference>